<sequence length="98" mass="10251">MNPQRSSTDSGVLRFAVSAASGKKMVKMARSCSDLAPTCQGVENDSLPGTNHKEPPAVQLGAPRRALTTWRSSACAASAKSNACVSVALTAITRFTLR</sequence>
<organism evidence="1 2">
    <name type="scientific">Steinernema carpocapsae</name>
    <name type="common">Entomopathogenic nematode</name>
    <dbReference type="NCBI Taxonomy" id="34508"/>
    <lineage>
        <taxon>Eukaryota</taxon>
        <taxon>Metazoa</taxon>
        <taxon>Ecdysozoa</taxon>
        <taxon>Nematoda</taxon>
        <taxon>Chromadorea</taxon>
        <taxon>Rhabditida</taxon>
        <taxon>Tylenchina</taxon>
        <taxon>Panagrolaimomorpha</taxon>
        <taxon>Strongyloidoidea</taxon>
        <taxon>Steinernematidae</taxon>
        <taxon>Steinernema</taxon>
    </lineage>
</organism>
<evidence type="ECO:0000313" key="1">
    <source>
        <dbReference type="EMBL" id="TMS35841.1"/>
    </source>
</evidence>
<reference evidence="1 2" key="2">
    <citation type="journal article" date="2019" name="G3 (Bethesda)">
        <title>Hybrid Assembly of the Genome of the Entomopathogenic Nematode Steinernema carpocapsae Identifies the X-Chromosome.</title>
        <authorList>
            <person name="Serra L."/>
            <person name="Macchietto M."/>
            <person name="Macias-Munoz A."/>
            <person name="McGill C.J."/>
            <person name="Rodriguez I.M."/>
            <person name="Rodriguez B."/>
            <person name="Murad R."/>
            <person name="Mortazavi A."/>
        </authorList>
    </citation>
    <scope>NUCLEOTIDE SEQUENCE [LARGE SCALE GENOMIC DNA]</scope>
    <source>
        <strain evidence="1 2">ALL</strain>
    </source>
</reference>
<dbReference type="EMBL" id="AZBU02000001">
    <property type="protein sequence ID" value="TMS35841.1"/>
    <property type="molecule type" value="Genomic_DNA"/>
</dbReference>
<keyword evidence="2" id="KW-1185">Reference proteome</keyword>
<dbReference type="Proteomes" id="UP000298663">
    <property type="component" value="Chromosome X"/>
</dbReference>
<dbReference type="AlphaFoldDB" id="A0A4U8URT3"/>
<dbReference type="EMBL" id="CM016762">
    <property type="protein sequence ID" value="TMS35841.1"/>
    <property type="molecule type" value="Genomic_DNA"/>
</dbReference>
<gene>
    <name evidence="1" type="ORF">L596_003147</name>
</gene>
<evidence type="ECO:0000313" key="2">
    <source>
        <dbReference type="Proteomes" id="UP000298663"/>
    </source>
</evidence>
<name>A0A4U8URT3_STECR</name>
<accession>A0A4U8URT3</accession>
<proteinExistence type="predicted"/>
<comment type="caution">
    <text evidence="1">The sequence shown here is derived from an EMBL/GenBank/DDBJ whole genome shotgun (WGS) entry which is preliminary data.</text>
</comment>
<reference evidence="1 2" key="1">
    <citation type="journal article" date="2015" name="Genome Biol.">
        <title>Comparative genomics of Steinernema reveals deeply conserved gene regulatory networks.</title>
        <authorList>
            <person name="Dillman A.R."/>
            <person name="Macchietto M."/>
            <person name="Porter C.F."/>
            <person name="Rogers A."/>
            <person name="Williams B."/>
            <person name="Antoshechkin I."/>
            <person name="Lee M.M."/>
            <person name="Goodwin Z."/>
            <person name="Lu X."/>
            <person name="Lewis E.E."/>
            <person name="Goodrich-Blair H."/>
            <person name="Stock S.P."/>
            <person name="Adams B.J."/>
            <person name="Sternberg P.W."/>
            <person name="Mortazavi A."/>
        </authorList>
    </citation>
    <scope>NUCLEOTIDE SEQUENCE [LARGE SCALE GENOMIC DNA]</scope>
    <source>
        <strain evidence="1 2">ALL</strain>
    </source>
</reference>
<protein>
    <submittedName>
        <fullName evidence="1">Uncharacterized protein</fullName>
    </submittedName>
</protein>